<evidence type="ECO:0000313" key="3">
    <source>
        <dbReference type="EMBL" id="HIW82861.1"/>
    </source>
</evidence>
<dbReference type="InterPro" id="IPR050873">
    <property type="entry name" value="V-ATPase_V0D/AC39_subunit"/>
</dbReference>
<evidence type="ECO:0000313" key="4">
    <source>
        <dbReference type="Proteomes" id="UP000824263"/>
    </source>
</evidence>
<evidence type="ECO:0000256" key="2">
    <source>
        <dbReference type="ARBA" id="ARBA00023065"/>
    </source>
</evidence>
<keyword evidence="1" id="KW-0813">Transport</keyword>
<organism evidence="3 4">
    <name type="scientific">Candidatus Dorea gallistercoris</name>
    <dbReference type="NCBI Taxonomy" id="2838542"/>
    <lineage>
        <taxon>Bacteria</taxon>
        <taxon>Bacillati</taxon>
        <taxon>Bacillota</taxon>
        <taxon>Clostridia</taxon>
        <taxon>Lachnospirales</taxon>
        <taxon>Lachnospiraceae</taxon>
        <taxon>Dorea</taxon>
    </lineage>
</organism>
<reference evidence="3" key="2">
    <citation type="submission" date="2021-04" db="EMBL/GenBank/DDBJ databases">
        <authorList>
            <person name="Gilroy R."/>
        </authorList>
    </citation>
    <scope>NUCLEOTIDE SEQUENCE</scope>
    <source>
        <strain evidence="3">ChiSxjej1B13-11762</strain>
    </source>
</reference>
<dbReference type="PANTHER" id="PTHR38682:SF1">
    <property type="entry name" value="V-TYPE ATP SYNTHASE SUBUNIT C"/>
    <property type="match status" value="1"/>
</dbReference>
<dbReference type="EMBL" id="DXGF01000016">
    <property type="protein sequence ID" value="HIW82861.1"/>
    <property type="molecule type" value="Genomic_DNA"/>
</dbReference>
<keyword evidence="2" id="KW-0406">Ion transport</keyword>
<proteinExistence type="predicted"/>
<name>A0A9D1UDR7_9FIRM</name>
<dbReference type="InterPro" id="IPR036079">
    <property type="entry name" value="ATPase_csu/dsu_sf"/>
</dbReference>
<dbReference type="Pfam" id="PF01992">
    <property type="entry name" value="vATP-synt_AC39"/>
    <property type="match status" value="1"/>
</dbReference>
<protein>
    <submittedName>
        <fullName evidence="3">V-type ATPase subunit</fullName>
    </submittedName>
</protein>
<dbReference type="InterPro" id="IPR044911">
    <property type="entry name" value="V-type_ATPase_csu/dsu_dom_3"/>
</dbReference>
<dbReference type="AlphaFoldDB" id="A0A9D1UDR7"/>
<sequence>MCSLMAYSGIVTKIRAMESKLLTDQDFETIAGLKSVPEVIEYLKEKLAYTDYLSQMDISLYHRGNVEKILRQSLYNDYTKLFRFAGMQQKKFLKLYWKQHEVMLINYCLRIVFNHYEKPFDLDYSKEIFDRYSQISIDRLITSRNIEELVDNLKDTEYYAPLKKIRDSEAGSLFDYDLALDLYYFSTLWKKEKRLLKGKEKELFTRDCGTKMDLLNLQWIYRAKKYYHLVPPDIYSLTIPIQYRLKHDEFKALVEAPSVEEYVKLVEETYYAKHYDIGNERTLEQMYRDTQRVLYLADRRRNPYSVAAINTYLFLKEEEIYKLTTALECIRYGLSSRETLAYIGGVIQ</sequence>
<dbReference type="InterPro" id="IPR002843">
    <property type="entry name" value="ATPase_V0-cplx_csu/dsu"/>
</dbReference>
<gene>
    <name evidence="3" type="ORF">H9873_00845</name>
</gene>
<dbReference type="Gene3D" id="1.10.132.50">
    <property type="entry name" value="ATP synthase (C/AC39) subunit, domain 3"/>
    <property type="match status" value="3"/>
</dbReference>
<evidence type="ECO:0000256" key="1">
    <source>
        <dbReference type="ARBA" id="ARBA00022448"/>
    </source>
</evidence>
<comment type="caution">
    <text evidence="3">The sequence shown here is derived from an EMBL/GenBank/DDBJ whole genome shotgun (WGS) entry which is preliminary data.</text>
</comment>
<accession>A0A9D1UDR7</accession>
<dbReference type="GO" id="GO:0046961">
    <property type="term" value="F:proton-transporting ATPase activity, rotational mechanism"/>
    <property type="evidence" value="ECO:0007669"/>
    <property type="project" value="InterPro"/>
</dbReference>
<dbReference type="SUPFAM" id="SSF103486">
    <property type="entry name" value="V-type ATP synthase subunit C"/>
    <property type="match status" value="1"/>
</dbReference>
<dbReference type="Proteomes" id="UP000824263">
    <property type="component" value="Unassembled WGS sequence"/>
</dbReference>
<dbReference type="PANTHER" id="PTHR38682">
    <property type="entry name" value="V-TYPE ATP SYNTHASE SUBUNIT C"/>
    <property type="match status" value="1"/>
</dbReference>
<reference evidence="3" key="1">
    <citation type="journal article" date="2021" name="PeerJ">
        <title>Extensive microbial diversity within the chicken gut microbiome revealed by metagenomics and culture.</title>
        <authorList>
            <person name="Gilroy R."/>
            <person name="Ravi A."/>
            <person name="Getino M."/>
            <person name="Pursley I."/>
            <person name="Horton D.L."/>
            <person name="Alikhan N.F."/>
            <person name="Baker D."/>
            <person name="Gharbi K."/>
            <person name="Hall N."/>
            <person name="Watson M."/>
            <person name="Adriaenssens E.M."/>
            <person name="Foster-Nyarko E."/>
            <person name="Jarju S."/>
            <person name="Secka A."/>
            <person name="Antonio M."/>
            <person name="Oren A."/>
            <person name="Chaudhuri R.R."/>
            <person name="La Ragione R."/>
            <person name="Hildebrand F."/>
            <person name="Pallen M.J."/>
        </authorList>
    </citation>
    <scope>NUCLEOTIDE SEQUENCE</scope>
    <source>
        <strain evidence="3">ChiSxjej1B13-11762</strain>
    </source>
</reference>